<gene>
    <name evidence="3" type="ORF">Z519_11615</name>
</gene>
<evidence type="ECO:0000259" key="2">
    <source>
        <dbReference type="Pfam" id="PF00561"/>
    </source>
</evidence>
<keyword evidence="1" id="KW-0378">Hydrolase</keyword>
<dbReference type="GO" id="GO:0016787">
    <property type="term" value="F:hydrolase activity"/>
    <property type="evidence" value="ECO:0007669"/>
    <property type="project" value="UniProtKB-KW"/>
</dbReference>
<dbReference type="GeneID" id="27704543"/>
<dbReference type="InterPro" id="IPR050266">
    <property type="entry name" value="AB_hydrolase_sf"/>
</dbReference>
<dbReference type="PRINTS" id="PR00111">
    <property type="entry name" value="ABHYDROLASE"/>
</dbReference>
<dbReference type="PANTHER" id="PTHR43798">
    <property type="entry name" value="MONOACYLGLYCEROL LIPASE"/>
    <property type="match status" value="1"/>
</dbReference>
<dbReference type="EMBL" id="KN847002">
    <property type="protein sequence ID" value="KIW87641.1"/>
    <property type="molecule type" value="Genomic_DNA"/>
</dbReference>
<name>A0A0D2EC07_CLAB1</name>
<dbReference type="HOGENOM" id="CLU_020336_50_0_1"/>
<proteinExistence type="predicted"/>
<dbReference type="Proteomes" id="UP000053789">
    <property type="component" value="Unassembled WGS sequence"/>
</dbReference>
<organism evidence="3 4">
    <name type="scientific">Cladophialophora bantiana (strain ATCC 10958 / CBS 173.52 / CDC B-1940 / NIH 8579)</name>
    <name type="common">Xylohypha bantiana</name>
    <dbReference type="NCBI Taxonomy" id="1442370"/>
    <lineage>
        <taxon>Eukaryota</taxon>
        <taxon>Fungi</taxon>
        <taxon>Dikarya</taxon>
        <taxon>Ascomycota</taxon>
        <taxon>Pezizomycotina</taxon>
        <taxon>Eurotiomycetes</taxon>
        <taxon>Chaetothyriomycetidae</taxon>
        <taxon>Chaetothyriales</taxon>
        <taxon>Herpotrichiellaceae</taxon>
        <taxon>Cladophialophora</taxon>
    </lineage>
</organism>
<feature type="domain" description="AB hydrolase-1" evidence="2">
    <location>
        <begin position="32"/>
        <end position="276"/>
    </location>
</feature>
<dbReference type="RefSeq" id="XP_016614310.1">
    <property type="nucleotide sequence ID" value="XM_016769326.1"/>
</dbReference>
<dbReference type="InterPro" id="IPR000073">
    <property type="entry name" value="AB_hydrolase_1"/>
</dbReference>
<dbReference type="PRINTS" id="PR00412">
    <property type="entry name" value="EPOXHYDRLASE"/>
</dbReference>
<dbReference type="GO" id="GO:0016020">
    <property type="term" value="C:membrane"/>
    <property type="evidence" value="ECO:0007669"/>
    <property type="project" value="TreeGrafter"/>
</dbReference>
<evidence type="ECO:0000313" key="3">
    <source>
        <dbReference type="EMBL" id="KIW87641.1"/>
    </source>
</evidence>
<dbReference type="InterPro" id="IPR029058">
    <property type="entry name" value="AB_hydrolase_fold"/>
</dbReference>
<dbReference type="VEuPathDB" id="FungiDB:Z519_11615"/>
<accession>A0A0D2EC07</accession>
<evidence type="ECO:0000256" key="1">
    <source>
        <dbReference type="ARBA" id="ARBA00022801"/>
    </source>
</evidence>
<protein>
    <recommendedName>
        <fullName evidence="2">AB hydrolase-1 domain-containing protein</fullName>
    </recommendedName>
</protein>
<keyword evidence="4" id="KW-1185">Reference proteome</keyword>
<dbReference type="SUPFAM" id="SSF53474">
    <property type="entry name" value="alpha/beta-Hydrolases"/>
    <property type="match status" value="1"/>
</dbReference>
<evidence type="ECO:0000313" key="4">
    <source>
        <dbReference type="Proteomes" id="UP000053789"/>
    </source>
</evidence>
<dbReference type="InterPro" id="IPR000639">
    <property type="entry name" value="Epox_hydrolase-like"/>
</dbReference>
<dbReference type="AlphaFoldDB" id="A0A0D2EC07"/>
<dbReference type="PANTHER" id="PTHR43798:SF31">
    <property type="entry name" value="AB HYDROLASE SUPERFAMILY PROTEIN YCLE"/>
    <property type="match status" value="1"/>
</dbReference>
<reference evidence="3" key="1">
    <citation type="submission" date="2015-01" db="EMBL/GenBank/DDBJ databases">
        <title>The Genome Sequence of Cladophialophora bantiana CBS 173.52.</title>
        <authorList>
            <consortium name="The Broad Institute Genomics Platform"/>
            <person name="Cuomo C."/>
            <person name="de Hoog S."/>
            <person name="Gorbushina A."/>
            <person name="Stielow B."/>
            <person name="Teixiera M."/>
            <person name="Abouelleil A."/>
            <person name="Chapman S.B."/>
            <person name="Priest M."/>
            <person name="Young S.K."/>
            <person name="Wortman J."/>
            <person name="Nusbaum C."/>
            <person name="Birren B."/>
        </authorList>
    </citation>
    <scope>NUCLEOTIDE SEQUENCE [LARGE SCALE GENOMIC DNA]</scope>
    <source>
        <strain evidence="3">CBS 173.52</strain>
    </source>
</reference>
<dbReference type="Gene3D" id="3.40.50.1820">
    <property type="entry name" value="alpha/beta hydrolase"/>
    <property type="match status" value="1"/>
</dbReference>
<sequence length="293" mass="32005">MSYSPLTPGKHSTTLNNLTIHYTVLADSPSLPPLVVHPAPWGVGAELYINAFSRLSSKYTVIVPSPRGNDDSQRPSSLQEMSSRHIVDDLEALRAYLGLEKIRVMGHSSGGTIALGYAIAYPSRVEKLVASNSDLLGYARKDRSFFEEAFKLFFENLPTDDAEFKQFILKILPMYFALPDLGGPAEFEKQWTGEPSLWAYGSYYAADSASAPGEGAPGDGNAKWNQAAELHKVTAPTLVLTGRQDRAAAPEVSAAIASGVQRSKLAILEPCGHMPWVEQPEEFWSVVEGFLEE</sequence>
<dbReference type="Pfam" id="PF00561">
    <property type="entry name" value="Abhydrolase_1"/>
    <property type="match status" value="1"/>
</dbReference>
<dbReference type="OrthoDB" id="10249433at2759"/>